<feature type="compositionally biased region" description="Acidic residues" evidence="1">
    <location>
        <begin position="335"/>
        <end position="356"/>
    </location>
</feature>
<organism evidence="2 3">
    <name type="scientific">Apiotrichum porosum</name>
    <dbReference type="NCBI Taxonomy" id="105984"/>
    <lineage>
        <taxon>Eukaryota</taxon>
        <taxon>Fungi</taxon>
        <taxon>Dikarya</taxon>
        <taxon>Basidiomycota</taxon>
        <taxon>Agaricomycotina</taxon>
        <taxon>Tremellomycetes</taxon>
        <taxon>Trichosporonales</taxon>
        <taxon>Trichosporonaceae</taxon>
        <taxon>Apiotrichum</taxon>
    </lineage>
</organism>
<gene>
    <name evidence="2" type="ORF">EHS24_006079</name>
</gene>
<proteinExistence type="predicted"/>
<dbReference type="RefSeq" id="XP_028478005.1">
    <property type="nucleotide sequence ID" value="XM_028621553.1"/>
</dbReference>
<accession>A0A427Y0D7</accession>
<feature type="region of interest" description="Disordered" evidence="1">
    <location>
        <begin position="284"/>
        <end position="356"/>
    </location>
</feature>
<dbReference type="AlphaFoldDB" id="A0A427Y0D7"/>
<keyword evidence="3" id="KW-1185">Reference proteome</keyword>
<protein>
    <submittedName>
        <fullName evidence="2">Uncharacterized protein</fullName>
    </submittedName>
</protein>
<dbReference type="GeneID" id="39590622"/>
<evidence type="ECO:0000313" key="3">
    <source>
        <dbReference type="Proteomes" id="UP000279236"/>
    </source>
</evidence>
<sequence length="356" mass="39237">MWKCHFGQHIEGTKCVCGFILTDSSDINVQQAVCTHRIWATDMGAKNHKKETKLLDDHFPPPFFSLEISPGTTTPPSGRSTPRTSTVGALAMSAPSTRTSKHFKMTPAVKTAYNLALADLDAIVPPAPESAPCDGRFRPIIALERINVPVEYGYCMCCVFDATDATTYTSRMSPFTSSDDLHEHFMKDHLFPMWFADKEEPPTVANHVCPDPSCSMHTVKLTLWQWVNHAVLHHQAFTSPDPIHMIIADADELDTKPAIMAKKRMAKGTRAVFGIHSYLLGAGDDDDNDQVASAPGPKQGNRSRAAKRPKKPQSASSKAGKAKKKGKAKQKYDTDSEGDDEPMDFESEEDDEPMGF</sequence>
<evidence type="ECO:0000313" key="2">
    <source>
        <dbReference type="EMBL" id="RSH84557.1"/>
    </source>
</evidence>
<name>A0A427Y0D7_9TREE</name>
<reference evidence="2 3" key="1">
    <citation type="submission" date="2018-11" db="EMBL/GenBank/DDBJ databases">
        <title>Genome sequence of Apiotrichum porosum DSM 27194.</title>
        <authorList>
            <person name="Aliyu H."/>
            <person name="Gorte O."/>
            <person name="Ochsenreither K."/>
        </authorList>
    </citation>
    <scope>NUCLEOTIDE SEQUENCE [LARGE SCALE GENOMIC DNA]</scope>
    <source>
        <strain evidence="2 3">DSM 27194</strain>
    </source>
</reference>
<comment type="caution">
    <text evidence="2">The sequence shown here is derived from an EMBL/GenBank/DDBJ whole genome shotgun (WGS) entry which is preliminary data.</text>
</comment>
<dbReference type="Proteomes" id="UP000279236">
    <property type="component" value="Unassembled WGS sequence"/>
</dbReference>
<evidence type="ECO:0000256" key="1">
    <source>
        <dbReference type="SAM" id="MobiDB-lite"/>
    </source>
</evidence>
<feature type="compositionally biased region" description="Basic residues" evidence="1">
    <location>
        <begin position="320"/>
        <end position="329"/>
    </location>
</feature>
<dbReference type="EMBL" id="RSCE01000003">
    <property type="protein sequence ID" value="RSH84557.1"/>
    <property type="molecule type" value="Genomic_DNA"/>
</dbReference>